<evidence type="ECO:0000313" key="2">
    <source>
        <dbReference type="Proteomes" id="UP001283361"/>
    </source>
</evidence>
<reference evidence="1" key="1">
    <citation type="journal article" date="2023" name="G3 (Bethesda)">
        <title>A reference genome for the long-term kleptoplast-retaining sea slug Elysia crispata morphotype clarki.</title>
        <authorList>
            <person name="Eastman K.E."/>
            <person name="Pendleton A.L."/>
            <person name="Shaikh M.A."/>
            <person name="Suttiyut T."/>
            <person name="Ogas R."/>
            <person name="Tomko P."/>
            <person name="Gavelis G."/>
            <person name="Widhalm J.R."/>
            <person name="Wisecaver J.H."/>
        </authorList>
    </citation>
    <scope>NUCLEOTIDE SEQUENCE</scope>
    <source>
        <strain evidence="1">ECLA1</strain>
    </source>
</reference>
<protein>
    <submittedName>
        <fullName evidence="1">Uncharacterized protein</fullName>
    </submittedName>
</protein>
<dbReference type="Proteomes" id="UP001283361">
    <property type="component" value="Unassembled WGS sequence"/>
</dbReference>
<keyword evidence="2" id="KW-1185">Reference proteome</keyword>
<organism evidence="1 2">
    <name type="scientific">Elysia crispata</name>
    <name type="common">lettuce slug</name>
    <dbReference type="NCBI Taxonomy" id="231223"/>
    <lineage>
        <taxon>Eukaryota</taxon>
        <taxon>Metazoa</taxon>
        <taxon>Spiralia</taxon>
        <taxon>Lophotrochozoa</taxon>
        <taxon>Mollusca</taxon>
        <taxon>Gastropoda</taxon>
        <taxon>Heterobranchia</taxon>
        <taxon>Euthyneura</taxon>
        <taxon>Panpulmonata</taxon>
        <taxon>Sacoglossa</taxon>
        <taxon>Placobranchoidea</taxon>
        <taxon>Plakobranchidae</taxon>
        <taxon>Elysia</taxon>
    </lineage>
</organism>
<evidence type="ECO:0000313" key="1">
    <source>
        <dbReference type="EMBL" id="KAK3752910.1"/>
    </source>
</evidence>
<comment type="caution">
    <text evidence="1">The sequence shown here is derived from an EMBL/GenBank/DDBJ whole genome shotgun (WGS) entry which is preliminary data.</text>
</comment>
<dbReference type="AlphaFoldDB" id="A0AAE0YP68"/>
<sequence>MRHQLASLLSSEGNKIIRSSLKIKRDRDCLLKLQVAIESPKKSHAVGKSNPQSGASVWGTVLSWIMATSHATSTVDLYINLILCCRENFLCGRTQGNIDKLESFKKDIRTMLQMAVSGGNLKFHILVSLQQKLAYDLTLVTQWLNRGP</sequence>
<name>A0AAE0YP68_9GAST</name>
<gene>
    <name evidence="1" type="ORF">RRG08_009131</name>
</gene>
<accession>A0AAE0YP68</accession>
<dbReference type="EMBL" id="JAWDGP010005734">
    <property type="protein sequence ID" value="KAK3752910.1"/>
    <property type="molecule type" value="Genomic_DNA"/>
</dbReference>
<proteinExistence type="predicted"/>